<proteinExistence type="predicted"/>
<dbReference type="EMBL" id="FNDU01000001">
    <property type="protein sequence ID" value="SDH39393.1"/>
    <property type="molecule type" value="Genomic_DNA"/>
</dbReference>
<dbReference type="Proteomes" id="UP000199017">
    <property type="component" value="Unassembled WGS sequence"/>
</dbReference>
<accession>A0A1G8C217</accession>
<protein>
    <submittedName>
        <fullName evidence="1">Uncharacterized protein</fullName>
    </submittedName>
</protein>
<reference evidence="1 2" key="1">
    <citation type="submission" date="2016-10" db="EMBL/GenBank/DDBJ databases">
        <authorList>
            <person name="de Groot N.N."/>
        </authorList>
    </citation>
    <scope>NUCLEOTIDE SEQUENCE [LARGE SCALE GENOMIC DNA]</scope>
    <source>
        <strain evidence="2">P4B,CCM 7963,CECT 7998,DSM 25260,IBRC-M 10614,KCTC 13821</strain>
    </source>
</reference>
<name>A0A1G8C217_9BACI</name>
<dbReference type="AlphaFoldDB" id="A0A1G8C217"/>
<evidence type="ECO:0000313" key="1">
    <source>
        <dbReference type="EMBL" id="SDH39393.1"/>
    </source>
</evidence>
<organism evidence="1 2">
    <name type="scientific">Alteribacillus bidgolensis</name>
    <dbReference type="NCBI Taxonomy" id="930129"/>
    <lineage>
        <taxon>Bacteria</taxon>
        <taxon>Bacillati</taxon>
        <taxon>Bacillota</taxon>
        <taxon>Bacilli</taxon>
        <taxon>Bacillales</taxon>
        <taxon>Bacillaceae</taxon>
        <taxon>Alteribacillus</taxon>
    </lineage>
</organism>
<gene>
    <name evidence="1" type="ORF">SAMN05216352_101164</name>
</gene>
<sequence length="76" mass="8765">MLLNKLTCRSLITDKDVDYNFRLGIPVEVFCTHSESTIAFGQIERYSHHIICVAGSCFDRQDFIFIGQRHLEQVTS</sequence>
<keyword evidence="2" id="KW-1185">Reference proteome</keyword>
<evidence type="ECO:0000313" key="2">
    <source>
        <dbReference type="Proteomes" id="UP000199017"/>
    </source>
</evidence>